<evidence type="ECO:0000256" key="4">
    <source>
        <dbReference type="SAM" id="MobiDB-lite"/>
    </source>
</evidence>
<comment type="subcellular location">
    <subcellularLocation>
        <location evidence="1">Secreted</location>
    </subcellularLocation>
</comment>
<evidence type="ECO:0000259" key="6">
    <source>
        <dbReference type="Pfam" id="PF12256"/>
    </source>
</evidence>
<dbReference type="InterPro" id="IPR003284">
    <property type="entry name" value="Sal_SpvB"/>
</dbReference>
<keyword evidence="3" id="KW-0843">Virulence</keyword>
<dbReference type="RefSeq" id="WP_167222996.1">
    <property type="nucleotide sequence ID" value="NZ_VUYU01000004.1"/>
</dbReference>
<dbReference type="SUPFAM" id="SSF69318">
    <property type="entry name" value="Integrin alpha N-terminal domain"/>
    <property type="match status" value="1"/>
</dbReference>
<dbReference type="InterPro" id="IPR022044">
    <property type="entry name" value="TcdB_toxin_mid/C"/>
</dbReference>
<evidence type="ECO:0000256" key="1">
    <source>
        <dbReference type="ARBA" id="ARBA00004613"/>
    </source>
</evidence>
<name>A0ABX0LEY5_9BURK</name>
<feature type="compositionally biased region" description="Gly residues" evidence="4">
    <location>
        <begin position="1"/>
        <end position="10"/>
    </location>
</feature>
<feature type="domain" description="Insecticide toxin TcdB middle/C-terminal" evidence="5">
    <location>
        <begin position="928"/>
        <end position="1042"/>
    </location>
</feature>
<dbReference type="Gene3D" id="2.180.10.10">
    <property type="entry name" value="RHS repeat-associated core"/>
    <property type="match status" value="1"/>
</dbReference>
<dbReference type="PANTHER" id="PTHR32305">
    <property type="match status" value="1"/>
</dbReference>
<evidence type="ECO:0000256" key="3">
    <source>
        <dbReference type="ARBA" id="ARBA00023026"/>
    </source>
</evidence>
<proteinExistence type="predicted"/>
<sequence>MQKQSGGMGHTSGDDLRRMREPAPGSNAAKAPKLEVEPPTLSLPKGGGAISGIDEQFTLNPSNGTAALSLSLPMTPARNGFLPPLKLTYNSGAGNGVLGIGWALDMPSIRRRSDQQLPRYRDDDVFLLQGQELVPAATWQGGRWDTTAVTDGDFTIRRYRVRVESAFARIERIAHPVFGEWWRVTTRHNVSTFFGLDAATRIADPAAAGNVHEWLPALLFDDQGNCLAYDYRDEDLAGVPATLAEANRLAGVARFANKYLKRVRYGNRTPYVADPANPYRPAAMPAAFLFHLVLDYGEHDAAAPVPEVLPGQRWPARADPFSAYRGGFEIRTYRLLRRALMFHQFDELAGGAACLVRSLDLAYVSSSAASPQATDVSYLRHATQCAYVRRDDGSYLRSALPPLALEYQALDWDGAVRTVERATLASLPPGLGDYEWTDLYGEGIPGLFTEREGAWFYTANLGDVDESGRVTLDASRCVMPRPSFSGMREGALALRDLNGDGRQQVVVQTAQMQGYFARGEQGDWLPFRSFDKVLRIDLSSAHVRRLDLDGDGRADLLISEDNAFVWHKGSAQGYDAGERVARPADENLGPAIVFAEELQTIHLADMSGDGLRDIVRIRNNEVCYWPNLGYGRFGPKVAMDNAPAFAAPDQFDARYLHLADVSGTGAIDILYLGPQGCGAWLNLGGNAWSAVQPIAPFLPPGAPVKVDVLDLLGNGTACIVWMSPLPAHAAAPLRYIDLMGGKKPHLLTKVVNNLGKETTFSYKSSTWFYQKDKQDGRPWATRLPFPVHCLRRVEVRDRIAGARRVTEMRYHHGYYDAAEREFHGFGMVEQRDAESFEHWEGDAAQPALEQALHQAPVLTKTWFHTGAISGRDAILLRFRDEYWDRELARQGYAGAADEAALPDAHVVPAPGIAPDAVAPLRPEDWREALRACKGMVLRKEVFGLDAPATNPTPAELRRQLLPYTVAAHNCVIEMLQPALAGEHAVFVVKEREALTWNYERDPVHPRIEHRLNLSMDAYGNVLEAVHVAYGAGAPQPEIAAIQGRTLVTLDQTDFTTDAIDKLHYRLRLPARSSKFELTGVRQSAPLYRLEDFMRTGFHVLADSVEAPFFAYDSTPPAGVIQRRLMSAKETLYYDANVRDALPLAGLHYRALPFASHELAYTAELLAHLFEARVTPALMRAGGYLERGAGRWWVSSGSLAYLDAGEHAAAAQARFFAPVAHLDALGARTAVAYFGTYFLMRSATEDAAHNRVTIDTFDLRTLAPVRMTDVNGNVSTLLLDEMGWVKATAAGGKGGEGDDLAGLSVAPSAADSAARASFLGTADALALEAAGKALLQRASARYVYDAHRYLDSGGTEPPLAASIVREQHAAALADSPVQISFEYSNGMGRVEMRKLQAEPGIATRVTVGADGALVVDQVDSARQSPPRLRWVGSGRRIVNNKGNPVKDYEPFFSLSPRFESERAVAQAGRPILRFYDPADRPVRVNYPDGTFTRTEFSAWRVVEHDRNDTVLDSAWYALRLKRRIDGLLRAAGKDPLREAQAAAQTAAHAGTPLTRHVDPLGRHVLEVAHDGQDGLGNAILHATVHRRDAGGNVVAIRDARNNPSVIYGHDMRGRVALLDSMDSGLRQMLDHAGGEPLRVWDGRGQEFQFAYDDPLHRLTGRRVLGGDGAAPLDHVYERIVYGEGRPDAMARNLRGNVALVYDTAGRVENLAYDFKGNLAASARRLARDYKGVPDWAGADPDAALEAAEYRSGATYDAIDRVAARITADGSEYLPTYNAANLLEQVRIRQGADTLLIVAGMDYDAKGQRLRVVHGNGVVTTCRYDSDTFRLLELDSLAGDGTLLQALHYTYDPVGNATHREDRAVPTVWFANAMVTDLATYRYSPLYRLVEANGRERAAAAAATDNWNDAAYGASLAVGDALAWRNYTQEYRYDSTGNITQMKHSAGAAGWTRDYTYAAGSNRLAATRFGMREVAYAHHAAHGFLTSMPHLTLMAWNFRDELQATATQRVTDGTPETTWYVYDGHGKRIRKIVEGAAAAAAAPARKSERLYLDGVELYRDYGAAAPAVEQSTLDVMDERQRVALIERTGATRLVRYQCADHLQSAQIETDAAGRVISYEQYHPFGTTAWQVADRHIAAAARRYRHAGMERDAESGLEYCHARYYAPWLGRWIAPDHLAERLEGNRYAYVKNNPVKHRDPNGMFEESVHGILTYRLALAAGFPPEDAARVALAAAAMDHDADTKPAGELDIPAFQRIPQTIRYHFPDNPFASAQAGVDGDIGAQRAGARGNDDLERFGQHLHTLEDIGFTDAPGPHMRHDPGRPVQRMLGPSLVFVGLAVATGTLISEPALLQGNGGAALLVGLGIYLMVLGVAVKDIGHPSYRTERGEFSTSFGHTADQAPQDPVRNSAALLQVYEKMKEYARARYGGVATDDAGAAGAITETVSADNACLVSNFANARPLGLGGVPLPSYSEILSTRSADRGRSWLPQQMDVTMPAQRGGWRYTPGIKACH</sequence>
<dbReference type="Pfam" id="PF12255">
    <property type="entry name" value="TcdB_toxin_midC"/>
    <property type="match status" value="1"/>
</dbReference>
<feature type="region of interest" description="Disordered" evidence="4">
    <location>
        <begin position="1"/>
        <end position="49"/>
    </location>
</feature>
<accession>A0ABX0LEY5</accession>
<dbReference type="Pfam" id="PF12256">
    <property type="entry name" value="TcdB_toxin_midN"/>
    <property type="match status" value="1"/>
</dbReference>
<reference evidence="7 8" key="1">
    <citation type="submission" date="2019-09" db="EMBL/GenBank/DDBJ databases">
        <title>Taxonomy of Antarctic Massilia spp.: description of Massilia rubra sp. nov., Massilia aquatica sp. nov., Massilia mucilaginosa sp. nov., Massilia frigida sp. nov. isolated from streams, lakes and regoliths.</title>
        <authorList>
            <person name="Holochova P."/>
            <person name="Sedlacek I."/>
            <person name="Kralova S."/>
            <person name="Maslanova I."/>
            <person name="Busse H.-J."/>
            <person name="Stankova E."/>
            <person name="Vrbovska V."/>
            <person name="Kovarovic V."/>
            <person name="Bartak M."/>
            <person name="Svec P."/>
            <person name="Pantucek R."/>
        </authorList>
    </citation>
    <scope>NUCLEOTIDE SEQUENCE [LARGE SCALE GENOMIC DNA]</scope>
    <source>
        <strain evidence="7 8">CCM 8692</strain>
    </source>
</reference>
<keyword evidence="8" id="KW-1185">Reference proteome</keyword>
<dbReference type="Proteomes" id="UP000785613">
    <property type="component" value="Unassembled WGS sequence"/>
</dbReference>
<evidence type="ECO:0000259" key="5">
    <source>
        <dbReference type="Pfam" id="PF12255"/>
    </source>
</evidence>
<gene>
    <name evidence="7" type="ORF">F0185_07250</name>
</gene>
<dbReference type="Pfam" id="PF03534">
    <property type="entry name" value="SpvB"/>
    <property type="match status" value="1"/>
</dbReference>
<dbReference type="NCBIfam" id="TIGR03696">
    <property type="entry name" value="Rhs_assc_core"/>
    <property type="match status" value="1"/>
</dbReference>
<evidence type="ECO:0000313" key="7">
    <source>
        <dbReference type="EMBL" id="NHZ33386.1"/>
    </source>
</evidence>
<dbReference type="InterPro" id="IPR050708">
    <property type="entry name" value="T6SS_VgrG/RHS"/>
</dbReference>
<comment type="caution">
    <text evidence="7">The sequence shown here is derived from an EMBL/GenBank/DDBJ whole genome shotgun (WGS) entry which is preliminary data.</text>
</comment>
<dbReference type="InterPro" id="IPR022045">
    <property type="entry name" value="TcdB_toxin_mid/N"/>
</dbReference>
<dbReference type="PANTHER" id="PTHR32305:SF15">
    <property type="entry name" value="PROTEIN RHSA-RELATED"/>
    <property type="match status" value="1"/>
</dbReference>
<feature type="compositionally biased region" description="Basic and acidic residues" evidence="4">
    <location>
        <begin position="12"/>
        <end position="21"/>
    </location>
</feature>
<dbReference type="InterPro" id="IPR022385">
    <property type="entry name" value="Rhs_assc_core"/>
</dbReference>
<dbReference type="InterPro" id="IPR028994">
    <property type="entry name" value="Integrin_alpha_N"/>
</dbReference>
<keyword evidence="2" id="KW-0964">Secreted</keyword>
<organism evidence="7 8">
    <name type="scientific">Massilia rubra</name>
    <dbReference type="NCBI Taxonomy" id="2607910"/>
    <lineage>
        <taxon>Bacteria</taxon>
        <taxon>Pseudomonadati</taxon>
        <taxon>Pseudomonadota</taxon>
        <taxon>Betaproteobacteria</taxon>
        <taxon>Burkholderiales</taxon>
        <taxon>Oxalobacteraceae</taxon>
        <taxon>Telluria group</taxon>
        <taxon>Massilia</taxon>
    </lineage>
</organism>
<dbReference type="EMBL" id="VUYU01000004">
    <property type="protein sequence ID" value="NHZ33386.1"/>
    <property type="molecule type" value="Genomic_DNA"/>
</dbReference>
<protein>
    <submittedName>
        <fullName evidence="7">Insecticidal toxin complex protein</fullName>
    </submittedName>
</protein>
<feature type="domain" description="Insecticide toxin TcdB middle/N-terminal" evidence="6">
    <location>
        <begin position="704"/>
        <end position="844"/>
    </location>
</feature>
<dbReference type="PRINTS" id="PR01341">
    <property type="entry name" value="SALSPVBPROT"/>
</dbReference>
<evidence type="ECO:0000256" key="2">
    <source>
        <dbReference type="ARBA" id="ARBA00022525"/>
    </source>
</evidence>
<evidence type="ECO:0000313" key="8">
    <source>
        <dbReference type="Proteomes" id="UP000785613"/>
    </source>
</evidence>